<protein>
    <submittedName>
        <fullName evidence="3">Uncharacterized protein</fullName>
    </submittedName>
</protein>
<gene>
    <name evidence="3" type="ORF">EHS24_003587</name>
</gene>
<keyword evidence="4" id="KW-1185">Reference proteome</keyword>
<reference evidence="3 4" key="1">
    <citation type="submission" date="2018-11" db="EMBL/GenBank/DDBJ databases">
        <title>Genome sequence of Apiotrichum porosum DSM 27194.</title>
        <authorList>
            <person name="Aliyu H."/>
            <person name="Gorte O."/>
            <person name="Ochsenreither K."/>
        </authorList>
    </citation>
    <scope>NUCLEOTIDE SEQUENCE [LARGE SCALE GENOMIC DNA]</scope>
    <source>
        <strain evidence="3 4">DSM 27194</strain>
    </source>
</reference>
<evidence type="ECO:0000313" key="4">
    <source>
        <dbReference type="Proteomes" id="UP000279236"/>
    </source>
</evidence>
<dbReference type="RefSeq" id="XP_028472425.1">
    <property type="nucleotide sequence ID" value="XM_028619251.1"/>
</dbReference>
<name>A0A427XEK6_9TREE</name>
<comment type="caution">
    <text evidence="3">The sequence shown here is derived from an EMBL/GenBank/DDBJ whole genome shotgun (WGS) entry which is preliminary data.</text>
</comment>
<keyword evidence="2" id="KW-0732">Signal</keyword>
<feature type="compositionally biased region" description="Low complexity" evidence="1">
    <location>
        <begin position="147"/>
        <end position="159"/>
    </location>
</feature>
<dbReference type="Proteomes" id="UP000279236">
    <property type="component" value="Unassembled WGS sequence"/>
</dbReference>
<feature type="signal peptide" evidence="2">
    <location>
        <begin position="1"/>
        <end position="31"/>
    </location>
</feature>
<feature type="compositionally biased region" description="Polar residues" evidence="1">
    <location>
        <begin position="198"/>
        <end position="210"/>
    </location>
</feature>
<dbReference type="GeneID" id="39588130"/>
<feature type="chain" id="PRO_5019423382" evidence="2">
    <location>
        <begin position="32"/>
        <end position="238"/>
    </location>
</feature>
<evidence type="ECO:0000256" key="2">
    <source>
        <dbReference type="SAM" id="SignalP"/>
    </source>
</evidence>
<evidence type="ECO:0000256" key="1">
    <source>
        <dbReference type="SAM" id="MobiDB-lite"/>
    </source>
</evidence>
<dbReference type="AlphaFoldDB" id="A0A427XEK6"/>
<feature type="region of interest" description="Disordered" evidence="1">
    <location>
        <begin position="104"/>
        <end position="218"/>
    </location>
</feature>
<accession>A0A427XEK6</accession>
<organism evidence="3 4">
    <name type="scientific">Apiotrichum porosum</name>
    <dbReference type="NCBI Taxonomy" id="105984"/>
    <lineage>
        <taxon>Eukaryota</taxon>
        <taxon>Fungi</taxon>
        <taxon>Dikarya</taxon>
        <taxon>Basidiomycota</taxon>
        <taxon>Agaricomycotina</taxon>
        <taxon>Tremellomycetes</taxon>
        <taxon>Trichosporonales</taxon>
        <taxon>Trichosporonaceae</taxon>
        <taxon>Apiotrichum</taxon>
    </lineage>
</organism>
<evidence type="ECO:0000313" key="3">
    <source>
        <dbReference type="EMBL" id="RSH77278.1"/>
    </source>
</evidence>
<proteinExistence type="predicted"/>
<sequence length="238" mass="25696">MGLASLFDLFSITHVRLLLFLTLSIHPPALYQAPPSAASLDLFLSKMTTLRHPQQFSFTATADFPVFVMGCPYPDQLLLHIVPAQPVTLAASTAQCKDSALDGISAEDEPAPAPSAQVRAPSPPLTALQPSKKRRRTRHQTPVAHKSSSSTTSRSAATAVPPSTEATNPVFHLSPSSPARPPTQARRRVSSHRLRVPSTRSHPASNTQLMARNDRPALGAMRTNYENVSIGRCTDNSH</sequence>
<feature type="compositionally biased region" description="Basic residues" evidence="1">
    <location>
        <begin position="185"/>
        <end position="195"/>
    </location>
</feature>
<dbReference type="EMBL" id="RSCE01000017">
    <property type="protein sequence ID" value="RSH77278.1"/>
    <property type="molecule type" value="Genomic_DNA"/>
</dbReference>